<gene>
    <name evidence="1" type="ORF">EAG_10707</name>
</gene>
<dbReference type="EMBL" id="GL438870">
    <property type="protein sequence ID" value="EFN68122.1"/>
    <property type="molecule type" value="Genomic_DNA"/>
</dbReference>
<keyword evidence="2" id="KW-1185">Reference proteome</keyword>
<dbReference type="OrthoDB" id="7698633at2759"/>
<reference evidence="1 2" key="1">
    <citation type="journal article" date="2010" name="Science">
        <title>Genomic comparison of the ants Camponotus floridanus and Harpegnathos saltator.</title>
        <authorList>
            <person name="Bonasio R."/>
            <person name="Zhang G."/>
            <person name="Ye C."/>
            <person name="Mutti N.S."/>
            <person name="Fang X."/>
            <person name="Qin N."/>
            <person name="Donahue G."/>
            <person name="Yang P."/>
            <person name="Li Q."/>
            <person name="Li C."/>
            <person name="Zhang P."/>
            <person name="Huang Z."/>
            <person name="Berger S.L."/>
            <person name="Reinberg D."/>
            <person name="Wang J."/>
            <person name="Liebig J."/>
        </authorList>
    </citation>
    <scope>NUCLEOTIDE SEQUENCE [LARGE SCALE GENOMIC DNA]</scope>
    <source>
        <strain evidence="2">C129</strain>
    </source>
</reference>
<dbReference type="STRING" id="104421.E2AEP7"/>
<evidence type="ECO:0000313" key="2">
    <source>
        <dbReference type="Proteomes" id="UP000000311"/>
    </source>
</evidence>
<evidence type="ECO:0000313" key="1">
    <source>
        <dbReference type="EMBL" id="EFN68122.1"/>
    </source>
</evidence>
<dbReference type="Proteomes" id="UP000000311">
    <property type="component" value="Unassembled WGS sequence"/>
</dbReference>
<protein>
    <submittedName>
        <fullName evidence="1">Uncharacterized protein</fullName>
    </submittedName>
</protein>
<proteinExistence type="predicted"/>
<accession>E2AEP7</accession>
<sequence>MIQTPKHSQLQSVDKSLSQLYNSEIATFHDKSDVDMDFFHDFYKLTGIRCVKLERKSSFVFEMCSNKTDKKENYMVEILIDDHGRALLGDSKLPAPVNVEEILSKYPIDVSNITRFLNSCKHYVETYVCRKKQFTDLENLVSGNANIKLDNTNDYNMIYIRMSCIKNLYNNQSNVVMLCLEYKSDDIRPYKLSSHTEEEQIPSPRLLRRLNKFFEPFLKLNLCSALLHINTFTSEYGLAWINTMTKEYDDIETYEEESKEVIDGAFRSYLFRCNKQEISKNEKEVQTDILHKNATHTETSVCIQKKEFNNVSIMQDENEII</sequence>
<organism evidence="2">
    <name type="scientific">Camponotus floridanus</name>
    <name type="common">Florida carpenter ant</name>
    <dbReference type="NCBI Taxonomy" id="104421"/>
    <lineage>
        <taxon>Eukaryota</taxon>
        <taxon>Metazoa</taxon>
        <taxon>Ecdysozoa</taxon>
        <taxon>Arthropoda</taxon>
        <taxon>Hexapoda</taxon>
        <taxon>Insecta</taxon>
        <taxon>Pterygota</taxon>
        <taxon>Neoptera</taxon>
        <taxon>Endopterygota</taxon>
        <taxon>Hymenoptera</taxon>
        <taxon>Apocrita</taxon>
        <taxon>Aculeata</taxon>
        <taxon>Formicoidea</taxon>
        <taxon>Formicidae</taxon>
        <taxon>Formicinae</taxon>
        <taxon>Camponotus</taxon>
    </lineage>
</organism>
<name>E2AEP7_CAMFO</name>
<dbReference type="OMA" id="IMQDENE"/>
<dbReference type="InParanoid" id="E2AEP7"/>
<dbReference type="AlphaFoldDB" id="E2AEP7"/>